<organism evidence="2 3">
    <name type="scientific">Bythopirellula goksoeyrii</name>
    <dbReference type="NCBI Taxonomy" id="1400387"/>
    <lineage>
        <taxon>Bacteria</taxon>
        <taxon>Pseudomonadati</taxon>
        <taxon>Planctomycetota</taxon>
        <taxon>Planctomycetia</taxon>
        <taxon>Pirellulales</taxon>
        <taxon>Lacipirellulaceae</taxon>
        <taxon>Bythopirellula</taxon>
    </lineage>
</organism>
<evidence type="ECO:0000313" key="2">
    <source>
        <dbReference type="EMBL" id="QEG33624.1"/>
    </source>
</evidence>
<dbReference type="InterPro" id="IPR008523">
    <property type="entry name" value="DUF805"/>
</dbReference>
<evidence type="ECO:0000256" key="1">
    <source>
        <dbReference type="SAM" id="Phobius"/>
    </source>
</evidence>
<keyword evidence="1" id="KW-0812">Transmembrane</keyword>
<dbReference type="RefSeq" id="WP_168205045.1">
    <property type="nucleotide sequence ID" value="NZ_CP042913.1"/>
</dbReference>
<dbReference type="GO" id="GO:0016020">
    <property type="term" value="C:membrane"/>
    <property type="evidence" value="ECO:0007669"/>
    <property type="project" value="InterPro"/>
</dbReference>
<dbReference type="InterPro" id="IPR023393">
    <property type="entry name" value="START-like_dom_sf"/>
</dbReference>
<dbReference type="InterPro" id="IPR019587">
    <property type="entry name" value="Polyketide_cyclase/dehydratase"/>
</dbReference>
<keyword evidence="1" id="KW-1133">Transmembrane helix</keyword>
<dbReference type="EMBL" id="CP042913">
    <property type="protein sequence ID" value="QEG33624.1"/>
    <property type="molecule type" value="Genomic_DNA"/>
</dbReference>
<feature type="transmembrane region" description="Helical" evidence="1">
    <location>
        <begin position="243"/>
        <end position="265"/>
    </location>
</feature>
<protein>
    <submittedName>
        <fullName evidence="2">Polyketide cyclase / dehydrase and lipid transport</fullName>
    </submittedName>
</protein>
<sequence length="483" mass="53212">MTSLQRIGHWFSLQGTVSRQEYLLTGACLTLLKYGVEAGTIGYTTGKFYSLSDFLNPLLSARSQFTIGAPDWLGLAWVLCTIPFVWIAVTMSVRRSIDAGFTGWTGLLVLFPVLNIAAMLYLAWVPHGYSNRRPGQDDAPERQKDFGTKQTLDSAEVLPAILTGLGIGFVYTFGLALFFTTVMESYGAGLFFGTPIVAGAATGYVYNRSSSRSRSSTIGVSLLTAICFAGALLLFGVEGLICIAMSAPLMVPLGALGALTGRAIAVQCRTTTKKKDTGLVGCLLMVPLFSSVEPYVAPNVEFEVSTSVEIQASPERVWQCVISFPEITEPPQWYFRWGISCPQGARIDGTGVGAVRHCDFTTGSFVEPITTWQEPLLLAFDVTMQPEPMTELSPYRHIHPPHLDGSFRSTHGELLLIPLADGGTRLEGRTWYKLDIYPHAYWTLWTDWLVHRIHGRVLRHIKQLAEKTEKTGENRLNNGRIEL</sequence>
<feature type="transmembrane region" description="Helical" evidence="1">
    <location>
        <begin position="101"/>
        <end position="124"/>
    </location>
</feature>
<keyword evidence="1" id="KW-0472">Membrane</keyword>
<feature type="transmembrane region" description="Helical" evidence="1">
    <location>
        <begin position="185"/>
        <end position="206"/>
    </location>
</feature>
<dbReference type="KEGG" id="bgok:Pr1d_08880"/>
<name>A0A5B9Q3P7_9BACT</name>
<dbReference type="SUPFAM" id="SSF55961">
    <property type="entry name" value="Bet v1-like"/>
    <property type="match status" value="1"/>
</dbReference>
<accession>A0A5B9Q3P7</accession>
<keyword evidence="3" id="KW-1185">Reference proteome</keyword>
<dbReference type="AlphaFoldDB" id="A0A5B9Q3P7"/>
<proteinExistence type="predicted"/>
<feature type="transmembrane region" description="Helical" evidence="1">
    <location>
        <begin position="157"/>
        <end position="179"/>
    </location>
</feature>
<feature type="transmembrane region" description="Helical" evidence="1">
    <location>
        <begin position="218"/>
        <end position="237"/>
    </location>
</feature>
<dbReference type="Gene3D" id="3.30.530.20">
    <property type="match status" value="1"/>
</dbReference>
<dbReference type="Pfam" id="PF10604">
    <property type="entry name" value="Polyketide_cyc2"/>
    <property type="match status" value="1"/>
</dbReference>
<dbReference type="Pfam" id="PF05656">
    <property type="entry name" value="DUF805"/>
    <property type="match status" value="1"/>
</dbReference>
<reference evidence="2 3" key="1">
    <citation type="submission" date="2019-08" db="EMBL/GenBank/DDBJ databases">
        <title>Deep-cultivation of Planctomycetes and their phenomic and genomic characterization uncovers novel biology.</title>
        <authorList>
            <person name="Wiegand S."/>
            <person name="Jogler M."/>
            <person name="Boedeker C."/>
            <person name="Pinto D."/>
            <person name="Vollmers J."/>
            <person name="Rivas-Marin E."/>
            <person name="Kohn T."/>
            <person name="Peeters S.H."/>
            <person name="Heuer A."/>
            <person name="Rast P."/>
            <person name="Oberbeckmann S."/>
            <person name="Bunk B."/>
            <person name="Jeske O."/>
            <person name="Meyerdierks A."/>
            <person name="Storesund J.E."/>
            <person name="Kallscheuer N."/>
            <person name="Luecker S."/>
            <person name="Lage O.M."/>
            <person name="Pohl T."/>
            <person name="Merkel B.J."/>
            <person name="Hornburger P."/>
            <person name="Mueller R.-W."/>
            <person name="Bruemmer F."/>
            <person name="Labrenz M."/>
            <person name="Spormann A.M."/>
            <person name="Op den Camp H."/>
            <person name="Overmann J."/>
            <person name="Amann R."/>
            <person name="Jetten M.S.M."/>
            <person name="Mascher T."/>
            <person name="Medema M.H."/>
            <person name="Devos D.P."/>
            <person name="Kaster A.-K."/>
            <person name="Ovreas L."/>
            <person name="Rohde M."/>
            <person name="Galperin M.Y."/>
            <person name="Jogler C."/>
        </authorList>
    </citation>
    <scope>NUCLEOTIDE SEQUENCE [LARGE SCALE GENOMIC DNA]</scope>
    <source>
        <strain evidence="2 3">Pr1d</strain>
    </source>
</reference>
<feature type="transmembrane region" description="Helical" evidence="1">
    <location>
        <begin position="72"/>
        <end position="89"/>
    </location>
</feature>
<evidence type="ECO:0000313" key="3">
    <source>
        <dbReference type="Proteomes" id="UP000323917"/>
    </source>
</evidence>
<gene>
    <name evidence="2" type="ORF">Pr1d_08880</name>
</gene>
<dbReference type="Proteomes" id="UP000323917">
    <property type="component" value="Chromosome"/>
</dbReference>